<dbReference type="PANTHER" id="PTHR10057:SF0">
    <property type="entry name" value="TRANSLOCATOR PROTEIN"/>
    <property type="match status" value="1"/>
</dbReference>
<sequence length="178" mass="19378">MMKSTTDQTDSTGSRFTSSPYGIGAQVGGGAIILLLVVAAAATGNLAAQSSAEQYNQLNQPGWAPPSWVFGPVWTLLYALIALSAWWVWRGEPWPRVRWALAVFVGQLVLNALWTPLFFGADLRGLALAEILLLLGAIIATIAIFWRHSRFAAGLLVPYLMWTAFAAALNFSVWQLNN</sequence>
<dbReference type="Gene3D" id="1.20.1260.100">
    <property type="entry name" value="TspO/MBR protein"/>
    <property type="match status" value="1"/>
</dbReference>
<accession>A0A511ME81</accession>
<evidence type="ECO:0000256" key="5">
    <source>
        <dbReference type="ARBA" id="ARBA00023136"/>
    </source>
</evidence>
<comment type="subcellular location">
    <subcellularLocation>
        <location evidence="1">Membrane</location>
        <topology evidence="1">Multi-pass membrane protein</topology>
    </subcellularLocation>
</comment>
<keyword evidence="3 6" id="KW-0812">Transmembrane</keyword>
<dbReference type="Pfam" id="PF03073">
    <property type="entry name" value="TspO_MBR"/>
    <property type="match status" value="1"/>
</dbReference>
<gene>
    <name evidence="7" type="ORF">NN4_29170</name>
</gene>
<evidence type="ECO:0000313" key="7">
    <source>
        <dbReference type="EMBL" id="GEM38398.1"/>
    </source>
</evidence>
<name>A0A511ME81_9NOCA</name>
<comment type="caution">
    <text evidence="7">The sequence shown here is derived from an EMBL/GenBank/DDBJ whole genome shotgun (WGS) entry which is preliminary data.</text>
</comment>
<comment type="similarity">
    <text evidence="2">Belongs to the TspO/BZRP family.</text>
</comment>
<feature type="transmembrane region" description="Helical" evidence="6">
    <location>
        <begin position="68"/>
        <end position="89"/>
    </location>
</feature>
<evidence type="ECO:0000256" key="3">
    <source>
        <dbReference type="ARBA" id="ARBA00022692"/>
    </source>
</evidence>
<feature type="transmembrane region" description="Helical" evidence="6">
    <location>
        <begin position="21"/>
        <end position="48"/>
    </location>
</feature>
<evidence type="ECO:0000313" key="8">
    <source>
        <dbReference type="Proteomes" id="UP000321424"/>
    </source>
</evidence>
<evidence type="ECO:0000256" key="4">
    <source>
        <dbReference type="ARBA" id="ARBA00022989"/>
    </source>
</evidence>
<dbReference type="CDD" id="cd15904">
    <property type="entry name" value="TSPO_MBR"/>
    <property type="match status" value="1"/>
</dbReference>
<evidence type="ECO:0000256" key="1">
    <source>
        <dbReference type="ARBA" id="ARBA00004141"/>
    </source>
</evidence>
<dbReference type="FunFam" id="1.20.1260.100:FF:000001">
    <property type="entry name" value="translocator protein 2"/>
    <property type="match status" value="1"/>
</dbReference>
<dbReference type="GO" id="GO:0033013">
    <property type="term" value="P:tetrapyrrole metabolic process"/>
    <property type="evidence" value="ECO:0007669"/>
    <property type="project" value="UniProtKB-ARBA"/>
</dbReference>
<dbReference type="Proteomes" id="UP000321424">
    <property type="component" value="Unassembled WGS sequence"/>
</dbReference>
<feature type="transmembrane region" description="Helical" evidence="6">
    <location>
        <begin position="125"/>
        <end position="146"/>
    </location>
</feature>
<reference evidence="7 8" key="1">
    <citation type="submission" date="2019-07" db="EMBL/GenBank/DDBJ databases">
        <title>Whole genome shotgun sequence of Nocardia ninae NBRC 108245.</title>
        <authorList>
            <person name="Hosoyama A."/>
            <person name="Uohara A."/>
            <person name="Ohji S."/>
            <person name="Ichikawa N."/>
        </authorList>
    </citation>
    <scope>NUCLEOTIDE SEQUENCE [LARGE SCALE GENOMIC DNA]</scope>
    <source>
        <strain evidence="7 8">NBRC 108245</strain>
    </source>
</reference>
<protein>
    <submittedName>
        <fullName evidence="7">Putative TspO/MBR-related protein</fullName>
    </submittedName>
</protein>
<proteinExistence type="inferred from homology"/>
<organism evidence="7 8">
    <name type="scientific">Nocardia ninae NBRC 108245</name>
    <dbReference type="NCBI Taxonomy" id="1210091"/>
    <lineage>
        <taxon>Bacteria</taxon>
        <taxon>Bacillati</taxon>
        <taxon>Actinomycetota</taxon>
        <taxon>Actinomycetes</taxon>
        <taxon>Mycobacteriales</taxon>
        <taxon>Nocardiaceae</taxon>
        <taxon>Nocardia</taxon>
    </lineage>
</organism>
<dbReference type="AlphaFoldDB" id="A0A511ME81"/>
<dbReference type="InterPro" id="IPR038330">
    <property type="entry name" value="TspO/MBR-related_sf"/>
</dbReference>
<dbReference type="InterPro" id="IPR004307">
    <property type="entry name" value="TspO_MBR"/>
</dbReference>
<dbReference type="PIRSF" id="PIRSF005859">
    <property type="entry name" value="PBR"/>
    <property type="match status" value="1"/>
</dbReference>
<feature type="transmembrane region" description="Helical" evidence="6">
    <location>
        <begin position="101"/>
        <end position="119"/>
    </location>
</feature>
<dbReference type="PANTHER" id="PTHR10057">
    <property type="entry name" value="PERIPHERAL-TYPE BENZODIAZEPINE RECEPTOR"/>
    <property type="match status" value="1"/>
</dbReference>
<keyword evidence="4 6" id="KW-1133">Transmembrane helix</keyword>
<dbReference type="EMBL" id="BJXA01000015">
    <property type="protein sequence ID" value="GEM38398.1"/>
    <property type="molecule type" value="Genomic_DNA"/>
</dbReference>
<dbReference type="GO" id="GO:0016020">
    <property type="term" value="C:membrane"/>
    <property type="evidence" value="ECO:0007669"/>
    <property type="project" value="UniProtKB-SubCell"/>
</dbReference>
<keyword evidence="5 6" id="KW-0472">Membrane</keyword>
<keyword evidence="8" id="KW-1185">Reference proteome</keyword>
<feature type="transmembrane region" description="Helical" evidence="6">
    <location>
        <begin position="153"/>
        <end position="174"/>
    </location>
</feature>
<evidence type="ECO:0000256" key="2">
    <source>
        <dbReference type="ARBA" id="ARBA00007524"/>
    </source>
</evidence>
<evidence type="ECO:0000256" key="6">
    <source>
        <dbReference type="SAM" id="Phobius"/>
    </source>
</evidence>